<feature type="binding site" evidence="8">
    <location>
        <begin position="300"/>
        <end position="304"/>
    </location>
    <ligand>
        <name>substrate</name>
    </ligand>
</feature>
<comment type="caution">
    <text evidence="10">The sequence shown here is derived from an EMBL/GenBank/DDBJ whole genome shotgun (WGS) entry which is preliminary data.</text>
</comment>
<dbReference type="GO" id="GO:0006426">
    <property type="term" value="P:glycyl-tRNA aminoacylation"/>
    <property type="evidence" value="ECO:0007669"/>
    <property type="project" value="UniProtKB-UniRule"/>
</dbReference>
<comment type="subunit">
    <text evidence="8">Homodimer.</text>
</comment>
<evidence type="ECO:0000256" key="1">
    <source>
        <dbReference type="ARBA" id="ARBA00008226"/>
    </source>
</evidence>
<comment type="similarity">
    <text evidence="1 8">Belongs to the class-II aminoacyl-tRNA synthetase family.</text>
</comment>
<dbReference type="GO" id="GO:0004820">
    <property type="term" value="F:glycine-tRNA ligase activity"/>
    <property type="evidence" value="ECO:0007669"/>
    <property type="project" value="UniProtKB-UniRule"/>
</dbReference>
<dbReference type="PANTHER" id="PTHR10745:SF8">
    <property type="entry name" value="DNA POLYMERASE SUBUNIT GAMMA-2, MITOCHONDRIAL"/>
    <property type="match status" value="1"/>
</dbReference>
<dbReference type="InterPro" id="IPR045864">
    <property type="entry name" value="aa-tRNA-synth_II/BPL/LPL"/>
</dbReference>
<dbReference type="EMBL" id="MFJA01000029">
    <property type="protein sequence ID" value="OGG03341.1"/>
    <property type="molecule type" value="Genomic_DNA"/>
</dbReference>
<dbReference type="Gene3D" id="3.30.930.10">
    <property type="entry name" value="Bira Bifunctional Protein, Domain 2"/>
    <property type="match status" value="1"/>
</dbReference>
<dbReference type="InterPro" id="IPR022961">
    <property type="entry name" value="Gly_tRNA_ligase_bac"/>
</dbReference>
<dbReference type="AlphaFoldDB" id="A0A1F5YT03"/>
<evidence type="ECO:0000313" key="10">
    <source>
        <dbReference type="EMBL" id="OGG03341.1"/>
    </source>
</evidence>
<keyword evidence="3 8" id="KW-0436">Ligase</keyword>
<feature type="binding site" evidence="8">
    <location>
        <begin position="186"/>
        <end position="191"/>
    </location>
    <ligand>
        <name>ATP</name>
        <dbReference type="ChEBI" id="CHEBI:30616"/>
    </ligand>
</feature>
<dbReference type="EC" id="6.1.1.14" evidence="8"/>
<dbReference type="InterPro" id="IPR027031">
    <property type="entry name" value="Gly-tRNA_synthase/POLG2"/>
</dbReference>
<feature type="domain" description="Aminoacyl-transfer RNA synthetases class-II family profile" evidence="9">
    <location>
        <begin position="2"/>
        <end position="341"/>
    </location>
</feature>
<feature type="binding site" evidence="8">
    <location>
        <begin position="260"/>
        <end position="261"/>
    </location>
    <ligand>
        <name>ATP</name>
        <dbReference type="ChEBI" id="CHEBI:30616"/>
    </ligand>
</feature>
<feature type="binding site" evidence="8">
    <location>
        <begin position="304"/>
        <end position="307"/>
    </location>
    <ligand>
        <name>ATP</name>
        <dbReference type="ChEBI" id="CHEBI:30616"/>
    </ligand>
</feature>
<evidence type="ECO:0000256" key="2">
    <source>
        <dbReference type="ARBA" id="ARBA00022490"/>
    </source>
</evidence>
<dbReference type="PROSITE" id="PS50862">
    <property type="entry name" value="AA_TRNA_LIGASE_II"/>
    <property type="match status" value="1"/>
</dbReference>
<evidence type="ECO:0000256" key="7">
    <source>
        <dbReference type="ARBA" id="ARBA00023146"/>
    </source>
</evidence>
<protein>
    <recommendedName>
        <fullName evidence="8">Glycine--tRNA ligase</fullName>
        <ecNumber evidence="8">6.1.1.14</ecNumber>
    </recommendedName>
    <alternativeName>
        <fullName evidence="8">Glycyl-tRNA synthetase</fullName>
        <shortName evidence="8">GlyRS</shortName>
    </alternativeName>
</protein>
<reference evidence="10 11" key="1">
    <citation type="journal article" date="2016" name="Nat. Commun.">
        <title>Thousands of microbial genomes shed light on interconnected biogeochemical processes in an aquifer system.</title>
        <authorList>
            <person name="Anantharaman K."/>
            <person name="Brown C.T."/>
            <person name="Hug L.A."/>
            <person name="Sharon I."/>
            <person name="Castelle C.J."/>
            <person name="Probst A.J."/>
            <person name="Thomas B.C."/>
            <person name="Singh A."/>
            <person name="Wilkins M.J."/>
            <person name="Karaoz U."/>
            <person name="Brodie E.L."/>
            <person name="Williams K.H."/>
            <person name="Hubbard S.S."/>
            <person name="Banfield J.F."/>
        </authorList>
    </citation>
    <scope>NUCLEOTIDE SEQUENCE [LARGE SCALE GENOMIC DNA]</scope>
</reference>
<dbReference type="InterPro" id="IPR002314">
    <property type="entry name" value="aa-tRNA-synt_IIb"/>
</dbReference>
<proteinExistence type="inferred from homology"/>
<dbReference type="HAMAP" id="MF_00253_B">
    <property type="entry name" value="Gly_tRNA_synth_B"/>
    <property type="match status" value="1"/>
</dbReference>
<dbReference type="Proteomes" id="UP000176665">
    <property type="component" value="Unassembled WGS sequence"/>
</dbReference>
<feature type="binding site" evidence="8">
    <location>
        <position position="97"/>
    </location>
    <ligand>
        <name>substrate</name>
    </ligand>
</feature>
<comment type="catalytic activity">
    <reaction evidence="8">
        <text>tRNA(Gly) + glycine + ATP = glycyl-tRNA(Gly) + AMP + diphosphate</text>
        <dbReference type="Rhea" id="RHEA:16013"/>
        <dbReference type="Rhea" id="RHEA-COMP:9664"/>
        <dbReference type="Rhea" id="RHEA-COMP:9683"/>
        <dbReference type="ChEBI" id="CHEBI:30616"/>
        <dbReference type="ChEBI" id="CHEBI:33019"/>
        <dbReference type="ChEBI" id="CHEBI:57305"/>
        <dbReference type="ChEBI" id="CHEBI:78442"/>
        <dbReference type="ChEBI" id="CHEBI:78522"/>
        <dbReference type="ChEBI" id="CHEBI:456215"/>
        <dbReference type="EC" id="6.1.1.14"/>
    </reaction>
</comment>
<comment type="subcellular location">
    <subcellularLocation>
        <location evidence="8">Cytoplasm</location>
    </subcellularLocation>
</comment>
<dbReference type="GO" id="GO:0070062">
    <property type="term" value="C:extracellular exosome"/>
    <property type="evidence" value="ECO:0007669"/>
    <property type="project" value="UniProtKB-ARBA"/>
</dbReference>
<sequence>MDLMEKIISLCKRRGFVYPSSEIYGGLGSFYDYGHYGVLLRNNIKNLWWHDNVLSRDDILGLDSSLILHPRVWEASGHLSSFTDPLVECTKCHHRFRADDLPANKKNCPDCQGLLSLEKPFNLMFKTHIGPLEDAQSQAYLRPETAQGIFINFKNVLKTFNKKIPFGIAQIGKAFRNEITPKNFIFRMREFEQMEIEFFVEKGEDEKWHQYWLDERIKWYKKLGINSANLQLRQHGKNELSFYSKATFDIEYRFPWGWGEIEGIANRTDFDLKQHQKFSGKDLSYFDSQKGISYLPYTIEPSSGVDRLTLAFLLDAYREEEKRIYLKFHPSLSPVKAAVFPLLANKKELLKFARKIYRNLKDKFNVIYDDRGNIGKRYYSQDEIGTPFCITIDYDTLNDGSVTVRNRDTTKQDRINEDKLLDYLSKKLSGHSS</sequence>
<dbReference type="GO" id="GO:1990742">
    <property type="term" value="C:microvesicle"/>
    <property type="evidence" value="ECO:0007669"/>
    <property type="project" value="UniProtKB-ARBA"/>
</dbReference>
<dbReference type="InterPro" id="IPR033731">
    <property type="entry name" value="GlyRS-like_core"/>
</dbReference>
<feature type="binding site" evidence="8">
    <location>
        <position position="144"/>
    </location>
    <ligand>
        <name>substrate</name>
    </ligand>
</feature>
<dbReference type="InterPro" id="IPR036621">
    <property type="entry name" value="Anticodon-bd_dom_sf"/>
</dbReference>
<dbReference type="PANTHER" id="PTHR10745">
    <property type="entry name" value="GLYCYL-TRNA SYNTHETASE/DNA POLYMERASE SUBUNIT GAMMA-2"/>
    <property type="match status" value="1"/>
</dbReference>
<accession>A0A1F5YT03</accession>
<dbReference type="GO" id="GO:0015966">
    <property type="term" value="P:diadenosine tetraphosphate biosynthetic process"/>
    <property type="evidence" value="ECO:0007669"/>
    <property type="project" value="UniProtKB-ARBA"/>
</dbReference>
<dbReference type="InterPro" id="IPR004154">
    <property type="entry name" value="Anticodon-bd"/>
</dbReference>
<evidence type="ECO:0000256" key="4">
    <source>
        <dbReference type="ARBA" id="ARBA00022741"/>
    </source>
</evidence>
<dbReference type="NCBIfam" id="TIGR00389">
    <property type="entry name" value="glyS_dimeric"/>
    <property type="match status" value="1"/>
</dbReference>
<keyword evidence="4 8" id="KW-0547">Nucleotide-binding</keyword>
<dbReference type="Pfam" id="PF00587">
    <property type="entry name" value="tRNA-synt_2b"/>
    <property type="match status" value="1"/>
</dbReference>
<dbReference type="GO" id="GO:0005524">
    <property type="term" value="F:ATP binding"/>
    <property type="evidence" value="ECO:0007669"/>
    <property type="project" value="UniProtKB-UniRule"/>
</dbReference>
<dbReference type="SUPFAM" id="SSF55681">
    <property type="entry name" value="Class II aaRS and biotin synthetases"/>
    <property type="match status" value="1"/>
</dbReference>
<dbReference type="InterPro" id="IPR002315">
    <property type="entry name" value="tRNA-synt_gly"/>
</dbReference>
<keyword evidence="5 8" id="KW-0067">ATP-binding</keyword>
<name>A0A1F5YT03_9BACT</name>
<dbReference type="FunFam" id="3.40.50.800:FF:000002">
    <property type="entry name" value="Glycine--tRNA ligase"/>
    <property type="match status" value="1"/>
</dbReference>
<evidence type="ECO:0000313" key="11">
    <source>
        <dbReference type="Proteomes" id="UP000176665"/>
    </source>
</evidence>
<comment type="function">
    <text evidence="8">Catalyzes the attachment of glycine to tRNA(Gly).</text>
</comment>
<dbReference type="SUPFAM" id="SSF52954">
    <property type="entry name" value="Class II aaRS ABD-related"/>
    <property type="match status" value="1"/>
</dbReference>
<evidence type="ECO:0000256" key="5">
    <source>
        <dbReference type="ARBA" id="ARBA00022840"/>
    </source>
</evidence>
<evidence type="ECO:0000256" key="3">
    <source>
        <dbReference type="ARBA" id="ARBA00022598"/>
    </source>
</evidence>
<dbReference type="GO" id="GO:0004081">
    <property type="term" value="F:bis(5'-nucleosyl)-tetraphosphatase (asymmetrical) activity"/>
    <property type="evidence" value="ECO:0007669"/>
    <property type="project" value="UniProtKB-ARBA"/>
</dbReference>
<dbReference type="InterPro" id="IPR006195">
    <property type="entry name" value="aa-tRNA-synth_II"/>
</dbReference>
<feature type="binding site" evidence="8">
    <location>
        <begin position="191"/>
        <end position="195"/>
    </location>
    <ligand>
        <name>substrate</name>
    </ligand>
</feature>
<organism evidence="10 11">
    <name type="scientific">Candidatus Gottesmanbacteria bacterium RBG_16_37_8</name>
    <dbReference type="NCBI Taxonomy" id="1798371"/>
    <lineage>
        <taxon>Bacteria</taxon>
        <taxon>Candidatus Gottesmaniibacteriota</taxon>
    </lineage>
</organism>
<dbReference type="PRINTS" id="PR01043">
    <property type="entry name" value="TRNASYNTHGLY"/>
</dbReference>
<dbReference type="NCBIfam" id="NF003211">
    <property type="entry name" value="PRK04173.1"/>
    <property type="match status" value="1"/>
</dbReference>
<dbReference type="CDD" id="cd00858">
    <property type="entry name" value="GlyRS_anticodon"/>
    <property type="match status" value="1"/>
</dbReference>
<dbReference type="CDD" id="cd00774">
    <property type="entry name" value="GlyRS-like_core"/>
    <property type="match status" value="1"/>
</dbReference>
<keyword evidence="2 8" id="KW-0963">Cytoplasm</keyword>
<gene>
    <name evidence="8" type="primary">glyQS</name>
    <name evidence="10" type="ORF">A2W14_03690</name>
</gene>
<keyword evidence="7 8" id="KW-0030">Aminoacyl-tRNA synthetase</keyword>
<evidence type="ECO:0000256" key="6">
    <source>
        <dbReference type="ARBA" id="ARBA00022917"/>
    </source>
</evidence>
<dbReference type="STRING" id="1798371.A2W14_03690"/>
<dbReference type="Pfam" id="PF03129">
    <property type="entry name" value="HGTP_anticodon"/>
    <property type="match status" value="1"/>
</dbReference>
<dbReference type="Gene3D" id="3.40.50.800">
    <property type="entry name" value="Anticodon-binding domain"/>
    <property type="match status" value="1"/>
</dbReference>
<keyword evidence="6 8" id="KW-0648">Protein biosynthesis</keyword>
<evidence type="ECO:0000256" key="8">
    <source>
        <dbReference type="HAMAP-Rule" id="MF_00253"/>
    </source>
</evidence>
<evidence type="ECO:0000259" key="9">
    <source>
        <dbReference type="PROSITE" id="PS50862"/>
    </source>
</evidence>
<feature type="binding site" evidence="8">
    <location>
        <begin position="176"/>
        <end position="178"/>
    </location>
    <ligand>
        <name>ATP</name>
        <dbReference type="ChEBI" id="CHEBI:30616"/>
    </ligand>
</feature>
<dbReference type="GO" id="GO:0005737">
    <property type="term" value="C:cytoplasm"/>
    <property type="evidence" value="ECO:0007669"/>
    <property type="project" value="UniProtKB-SubCell"/>
</dbReference>